<evidence type="ECO:0000259" key="7">
    <source>
        <dbReference type="Pfam" id="PF08281"/>
    </source>
</evidence>
<dbReference type="NCBIfam" id="TIGR02937">
    <property type="entry name" value="sigma70-ECF"/>
    <property type="match status" value="1"/>
</dbReference>
<dbReference type="Pfam" id="PF08281">
    <property type="entry name" value="Sigma70_r4_2"/>
    <property type="match status" value="1"/>
</dbReference>
<evidence type="ECO:0000313" key="9">
    <source>
        <dbReference type="Proteomes" id="UP001482231"/>
    </source>
</evidence>
<keyword evidence="4" id="KW-0238">DNA-binding</keyword>
<comment type="similarity">
    <text evidence="1">Belongs to the sigma-70 factor family. ECF subfamily.</text>
</comment>
<evidence type="ECO:0000259" key="6">
    <source>
        <dbReference type="Pfam" id="PF04542"/>
    </source>
</evidence>
<evidence type="ECO:0000256" key="3">
    <source>
        <dbReference type="ARBA" id="ARBA00023082"/>
    </source>
</evidence>
<dbReference type="Gene3D" id="1.10.1740.10">
    <property type="match status" value="1"/>
</dbReference>
<dbReference type="RefSeq" id="WP_347309125.1">
    <property type="nucleotide sequence ID" value="NZ_JBAJEX010000016.1"/>
</dbReference>
<protein>
    <submittedName>
        <fullName evidence="8">Sigma-70 family RNA polymerase sigma factor</fullName>
    </submittedName>
</protein>
<keyword evidence="9" id="KW-1185">Reference proteome</keyword>
<dbReference type="SUPFAM" id="SSF88659">
    <property type="entry name" value="Sigma3 and sigma4 domains of RNA polymerase sigma factors"/>
    <property type="match status" value="1"/>
</dbReference>
<evidence type="ECO:0000256" key="1">
    <source>
        <dbReference type="ARBA" id="ARBA00010641"/>
    </source>
</evidence>
<gene>
    <name evidence="8" type="ORF">V6E02_12420</name>
</gene>
<dbReference type="SUPFAM" id="SSF88946">
    <property type="entry name" value="Sigma2 domain of RNA polymerase sigma factors"/>
    <property type="match status" value="1"/>
</dbReference>
<dbReference type="PANTHER" id="PTHR43133:SF8">
    <property type="entry name" value="RNA POLYMERASE SIGMA FACTOR HI_1459-RELATED"/>
    <property type="match status" value="1"/>
</dbReference>
<dbReference type="InterPro" id="IPR013325">
    <property type="entry name" value="RNA_pol_sigma_r2"/>
</dbReference>
<feature type="domain" description="RNA polymerase sigma factor 70 region 4 type 2" evidence="7">
    <location>
        <begin position="120"/>
        <end position="172"/>
    </location>
</feature>
<dbReference type="InterPro" id="IPR013324">
    <property type="entry name" value="RNA_pol_sigma_r3/r4-like"/>
</dbReference>
<dbReference type="InterPro" id="IPR013249">
    <property type="entry name" value="RNA_pol_sigma70_r4_t2"/>
</dbReference>
<organism evidence="8 9">
    <name type="scientific">Thiobacter aerophilum</name>
    <dbReference type="NCBI Taxonomy" id="3121275"/>
    <lineage>
        <taxon>Bacteria</taxon>
        <taxon>Pseudomonadati</taxon>
        <taxon>Pseudomonadota</taxon>
        <taxon>Betaproteobacteria</taxon>
        <taxon>Burkholderiales</taxon>
        <taxon>Thiobacteraceae</taxon>
        <taxon>Thiobacter</taxon>
    </lineage>
</organism>
<dbReference type="InterPro" id="IPR036388">
    <property type="entry name" value="WH-like_DNA-bd_sf"/>
</dbReference>
<reference evidence="8 9" key="1">
    <citation type="submission" date="2024-02" db="EMBL/GenBank/DDBJ databases">
        <title>New thermophilic sulfur-oxidizing bacteria from a hot springs of the Uzon caldera (Kamchatka, Russia).</title>
        <authorList>
            <person name="Dukat A.M."/>
            <person name="Elcheninov A.G."/>
            <person name="Frolov E.N."/>
        </authorList>
    </citation>
    <scope>NUCLEOTIDE SEQUENCE [LARGE SCALE GENOMIC DNA]</scope>
    <source>
        <strain evidence="8 9">AK1</strain>
    </source>
</reference>
<accession>A0ABV0EJS4</accession>
<dbReference type="EMBL" id="JBAJEX010000016">
    <property type="protein sequence ID" value="MEO1768013.1"/>
    <property type="molecule type" value="Genomic_DNA"/>
</dbReference>
<dbReference type="Pfam" id="PF04542">
    <property type="entry name" value="Sigma70_r2"/>
    <property type="match status" value="1"/>
</dbReference>
<dbReference type="InterPro" id="IPR007627">
    <property type="entry name" value="RNA_pol_sigma70_r2"/>
</dbReference>
<evidence type="ECO:0000256" key="4">
    <source>
        <dbReference type="ARBA" id="ARBA00023125"/>
    </source>
</evidence>
<keyword evidence="2" id="KW-0805">Transcription regulation</keyword>
<comment type="caution">
    <text evidence="8">The sequence shown here is derived from an EMBL/GenBank/DDBJ whole genome shotgun (WGS) entry which is preliminary data.</text>
</comment>
<evidence type="ECO:0000313" key="8">
    <source>
        <dbReference type="EMBL" id="MEO1768013.1"/>
    </source>
</evidence>
<sequence length="193" mass="21195">MDDGNLIARCAGGDTQALRALHACHARAAFAFAFRMLGNEADAEEAVSEGFYEVWRQADRFAGRSSVRTWILGIVRHKALDLLRARGARLEDPLDDEDAAFVTDPGETPYEWLVERQRLEIVTECMDALPVAQKESLHLALIEGMTLAEIAQVQGVPANTVATRIHHAKRKLKDCVAAALGLKNSALERDSST</sequence>
<dbReference type="CDD" id="cd06171">
    <property type="entry name" value="Sigma70_r4"/>
    <property type="match status" value="1"/>
</dbReference>
<dbReference type="Proteomes" id="UP001482231">
    <property type="component" value="Unassembled WGS sequence"/>
</dbReference>
<evidence type="ECO:0000256" key="2">
    <source>
        <dbReference type="ARBA" id="ARBA00023015"/>
    </source>
</evidence>
<name>A0ABV0EJS4_9BURK</name>
<feature type="domain" description="RNA polymerase sigma-70 region 2" evidence="6">
    <location>
        <begin position="23"/>
        <end position="87"/>
    </location>
</feature>
<proteinExistence type="inferred from homology"/>
<evidence type="ECO:0000256" key="5">
    <source>
        <dbReference type="ARBA" id="ARBA00023163"/>
    </source>
</evidence>
<dbReference type="PANTHER" id="PTHR43133">
    <property type="entry name" value="RNA POLYMERASE ECF-TYPE SIGMA FACTO"/>
    <property type="match status" value="1"/>
</dbReference>
<dbReference type="InterPro" id="IPR014284">
    <property type="entry name" value="RNA_pol_sigma-70_dom"/>
</dbReference>
<keyword evidence="5" id="KW-0804">Transcription</keyword>
<keyword evidence="3" id="KW-0731">Sigma factor</keyword>
<dbReference type="Gene3D" id="1.10.10.10">
    <property type="entry name" value="Winged helix-like DNA-binding domain superfamily/Winged helix DNA-binding domain"/>
    <property type="match status" value="1"/>
</dbReference>
<dbReference type="InterPro" id="IPR039425">
    <property type="entry name" value="RNA_pol_sigma-70-like"/>
</dbReference>